<dbReference type="PROSITE" id="PS50011">
    <property type="entry name" value="PROTEIN_KINASE_DOM"/>
    <property type="match status" value="1"/>
</dbReference>
<reference evidence="9 10" key="1">
    <citation type="journal article" date="2010" name="J. Bacteriol.">
        <title>Genome sequence of Lentisphaera araneosa HTCC2155T, the type species of the order Lentisphaerales in the phylum Lentisphaerae.</title>
        <authorList>
            <person name="Thrash J.C."/>
            <person name="Cho J.C."/>
            <person name="Vergin K.L."/>
            <person name="Morris R.M."/>
            <person name="Giovannoni S.J."/>
        </authorList>
    </citation>
    <scope>NUCLEOTIDE SEQUENCE [LARGE SCALE GENOMIC DNA]</scope>
    <source>
        <strain evidence="9 10">HTCC2155</strain>
    </source>
</reference>
<dbReference type="PANTHER" id="PTHR43289">
    <property type="entry name" value="MITOGEN-ACTIVATED PROTEIN KINASE KINASE KINASE 20-RELATED"/>
    <property type="match status" value="1"/>
</dbReference>
<dbReference type="PANTHER" id="PTHR43289:SF6">
    <property type="entry name" value="SERINE_THREONINE-PROTEIN KINASE NEKL-3"/>
    <property type="match status" value="1"/>
</dbReference>
<dbReference type="Gene3D" id="1.10.510.10">
    <property type="entry name" value="Transferase(Phosphotransferase) domain 1"/>
    <property type="match status" value="1"/>
</dbReference>
<dbReference type="Gene3D" id="3.80.10.10">
    <property type="entry name" value="Ribonuclease Inhibitor"/>
    <property type="match status" value="1"/>
</dbReference>
<evidence type="ECO:0000256" key="5">
    <source>
        <dbReference type="ARBA" id="ARBA00022777"/>
    </source>
</evidence>
<evidence type="ECO:0000256" key="2">
    <source>
        <dbReference type="ARBA" id="ARBA00022679"/>
    </source>
</evidence>
<dbReference type="EMBL" id="ABCK01000019">
    <property type="protein sequence ID" value="EDM26166.1"/>
    <property type="molecule type" value="Genomic_DNA"/>
</dbReference>
<dbReference type="AlphaFoldDB" id="A6DQB5"/>
<keyword evidence="7" id="KW-1133">Transmembrane helix</keyword>
<dbReference type="eggNOG" id="COG0515">
    <property type="taxonomic scope" value="Bacteria"/>
</dbReference>
<dbReference type="STRING" id="313628.LNTAR_16503"/>
<keyword evidence="6" id="KW-0067">ATP-binding</keyword>
<keyword evidence="4" id="KW-0547">Nucleotide-binding</keyword>
<keyword evidence="1" id="KW-0433">Leucine-rich repeat</keyword>
<accession>A6DQB5</accession>
<protein>
    <submittedName>
        <fullName evidence="9">Serine/threonine-protein kinase</fullName>
    </submittedName>
</protein>
<dbReference type="Pfam" id="PF00069">
    <property type="entry name" value="Pkinase"/>
    <property type="match status" value="1"/>
</dbReference>
<dbReference type="GO" id="GO:0005524">
    <property type="term" value="F:ATP binding"/>
    <property type="evidence" value="ECO:0007669"/>
    <property type="project" value="UniProtKB-KW"/>
</dbReference>
<dbReference type="InterPro" id="IPR001611">
    <property type="entry name" value="Leu-rich_rpt"/>
</dbReference>
<dbReference type="Proteomes" id="UP000004947">
    <property type="component" value="Unassembled WGS sequence"/>
</dbReference>
<gene>
    <name evidence="9" type="ORF">LNTAR_16503</name>
</gene>
<feature type="domain" description="Protein kinase" evidence="8">
    <location>
        <begin position="44"/>
        <end position="330"/>
    </location>
</feature>
<keyword evidence="7" id="KW-0812">Transmembrane</keyword>
<dbReference type="SUPFAM" id="SSF56112">
    <property type="entry name" value="Protein kinase-like (PK-like)"/>
    <property type="match status" value="1"/>
</dbReference>
<evidence type="ECO:0000256" key="3">
    <source>
        <dbReference type="ARBA" id="ARBA00022737"/>
    </source>
</evidence>
<evidence type="ECO:0000313" key="10">
    <source>
        <dbReference type="Proteomes" id="UP000004947"/>
    </source>
</evidence>
<organism evidence="9 10">
    <name type="scientific">Lentisphaera araneosa HTCC2155</name>
    <dbReference type="NCBI Taxonomy" id="313628"/>
    <lineage>
        <taxon>Bacteria</taxon>
        <taxon>Pseudomonadati</taxon>
        <taxon>Lentisphaerota</taxon>
        <taxon>Lentisphaeria</taxon>
        <taxon>Lentisphaerales</taxon>
        <taxon>Lentisphaeraceae</taxon>
        <taxon>Lentisphaera</taxon>
    </lineage>
</organism>
<dbReference type="InterPro" id="IPR011009">
    <property type="entry name" value="Kinase-like_dom_sf"/>
</dbReference>
<keyword evidence="5 9" id="KW-0418">Kinase</keyword>
<evidence type="ECO:0000259" key="8">
    <source>
        <dbReference type="PROSITE" id="PS50011"/>
    </source>
</evidence>
<proteinExistence type="predicted"/>
<dbReference type="SMART" id="SM00220">
    <property type="entry name" value="S_TKc"/>
    <property type="match status" value="1"/>
</dbReference>
<name>A6DQB5_9BACT</name>
<feature type="transmembrane region" description="Helical" evidence="7">
    <location>
        <begin position="356"/>
        <end position="375"/>
    </location>
</feature>
<keyword evidence="2" id="KW-0808">Transferase</keyword>
<evidence type="ECO:0000256" key="6">
    <source>
        <dbReference type="ARBA" id="ARBA00022840"/>
    </source>
</evidence>
<evidence type="ECO:0000256" key="4">
    <source>
        <dbReference type="ARBA" id="ARBA00022741"/>
    </source>
</evidence>
<evidence type="ECO:0000256" key="7">
    <source>
        <dbReference type="SAM" id="Phobius"/>
    </source>
</evidence>
<dbReference type="SUPFAM" id="SSF52058">
    <property type="entry name" value="L domain-like"/>
    <property type="match status" value="1"/>
</dbReference>
<keyword evidence="7" id="KW-0472">Membrane</keyword>
<evidence type="ECO:0000313" key="9">
    <source>
        <dbReference type="EMBL" id="EDM26166.1"/>
    </source>
</evidence>
<dbReference type="PROSITE" id="PS51450">
    <property type="entry name" value="LRR"/>
    <property type="match status" value="1"/>
</dbReference>
<keyword evidence="10" id="KW-1185">Reference proteome</keyword>
<dbReference type="Gene3D" id="3.30.200.20">
    <property type="entry name" value="Phosphorylase Kinase, domain 1"/>
    <property type="match status" value="1"/>
</dbReference>
<dbReference type="InterPro" id="IPR000719">
    <property type="entry name" value="Prot_kinase_dom"/>
</dbReference>
<dbReference type="CDD" id="cd14014">
    <property type="entry name" value="STKc_PknB_like"/>
    <property type="match status" value="1"/>
</dbReference>
<sequence length="748" mass="85830">MTSTPQLPDNFLNNIYHEVDSETDSESPYCLKQVQQTSIKHFPYKLYEKIDQGGMKEIYRAFDERSQRQVALAYIKSSNPNEKDLRYFIQEAWITAGLQHPNIVPIHDIGTNEEGKPYFAMKLLSGENLANILKHISEPEYREKYSLRNLLDVFSKVCDAVSYAHSQGVCHLDLKPENIQVSDFGEVLLIDWGIAFIKDKNRDHDEELFQSASDTRQNLIQTMFGAIKGTPGYIAPEVWLCDKNELSQQADIYGLGAILYSILSHDRPPPINPIKPSFQSPIRKVNLIQLFPEKHIPPALNAVVTHAMEQDPKLRYKSTVELKKDIVSFLNGYATTAEHANLARLLLLFIKRNTSLAISILIALIFSLSITFVFIQKLSHSRNIALKNEQKAIANEIEAEKSLQLFLLERDEKIKREKTSVKHYFDRAKNQFYNHNNHDAWNEIKTALALNPKDYRTNTLALAILLSQQRFQKIVNEFSILKNTEYYSIALEFSHKKNDTEQLAENDLEEFLSKVQKSSLVNYQLGHSNIFNTINAGKSFIENKKLIRDQFSKLNPDAELTYNEQTDHIVIKSKRAVNLSPLAGLNLKGLNLSQALVLQSLTIKSLKQLTYLNLMNNNLERLDFLENLTQLRYLNLKNSLTGNLKQRLTHKLDYLNVSNTTTPSLNLNKTPVVILNISFCIKLDTGSIFKTTQPPKLVIISSENDTKKFRDLCKEYNVKILLNTPATPLKEYQILKQARQENFIHNDF</sequence>
<evidence type="ECO:0000256" key="1">
    <source>
        <dbReference type="ARBA" id="ARBA00022614"/>
    </source>
</evidence>
<dbReference type="RefSeq" id="WP_007280044.1">
    <property type="nucleotide sequence ID" value="NZ_ABCK01000019.1"/>
</dbReference>
<comment type="caution">
    <text evidence="9">The sequence shown here is derived from an EMBL/GenBank/DDBJ whole genome shotgun (WGS) entry which is preliminary data.</text>
</comment>
<keyword evidence="3" id="KW-0677">Repeat</keyword>
<dbReference type="GO" id="GO:0004674">
    <property type="term" value="F:protein serine/threonine kinase activity"/>
    <property type="evidence" value="ECO:0007669"/>
    <property type="project" value="TreeGrafter"/>
</dbReference>
<dbReference type="InterPro" id="IPR032675">
    <property type="entry name" value="LRR_dom_sf"/>
</dbReference>
<dbReference type="OrthoDB" id="9801841at2"/>